<proteinExistence type="predicted"/>
<organism evidence="2 3">
    <name type="scientific">Salix udensis</name>
    <dbReference type="NCBI Taxonomy" id="889485"/>
    <lineage>
        <taxon>Eukaryota</taxon>
        <taxon>Viridiplantae</taxon>
        <taxon>Streptophyta</taxon>
        <taxon>Embryophyta</taxon>
        <taxon>Tracheophyta</taxon>
        <taxon>Spermatophyta</taxon>
        <taxon>Magnoliopsida</taxon>
        <taxon>eudicotyledons</taxon>
        <taxon>Gunneridae</taxon>
        <taxon>Pentapetalae</taxon>
        <taxon>rosids</taxon>
        <taxon>fabids</taxon>
        <taxon>Malpighiales</taxon>
        <taxon>Salicaceae</taxon>
        <taxon>Saliceae</taxon>
        <taxon>Salix</taxon>
    </lineage>
</organism>
<accession>A0AAD6NTU8</accession>
<reference evidence="2 3" key="1">
    <citation type="journal article" date="2023" name="Int. J. Mol. Sci.">
        <title>De Novo Assembly and Annotation of 11 Diverse Shrub Willow (Salix) Genomes Reveals Novel Gene Organization in Sex-Linked Regions.</title>
        <authorList>
            <person name="Hyden B."/>
            <person name="Feng K."/>
            <person name="Yates T.B."/>
            <person name="Jawdy S."/>
            <person name="Cereghino C."/>
            <person name="Smart L.B."/>
            <person name="Muchero W."/>
        </authorList>
    </citation>
    <scope>NUCLEOTIDE SEQUENCE [LARGE SCALE GENOMIC DNA]</scope>
    <source>
        <tissue evidence="2">Shoot tip</tissue>
    </source>
</reference>
<dbReference type="Proteomes" id="UP001162972">
    <property type="component" value="Chromosome 2"/>
</dbReference>
<name>A0AAD6NTU8_9ROSI</name>
<protein>
    <submittedName>
        <fullName evidence="2">Uncharacterized protein</fullName>
    </submittedName>
</protein>
<feature type="region of interest" description="Disordered" evidence="1">
    <location>
        <begin position="72"/>
        <end position="92"/>
    </location>
</feature>
<sequence>MWMDINSTYAVENWRKEKLQEVKLLARETEGLTSSNLKEEAGILVRALESDWAVLSENIGLWVPAEVIHQEHDDKPEGEEEPEEVLPGRPLPPECHAELHADYDGAAVRWGLTHHKESAADCCQACLDQAKYAKPGEKKCNIWAEKPKLNFKDWYSESYRDSHPNAPLIVPWVSGVVSA</sequence>
<evidence type="ECO:0000256" key="1">
    <source>
        <dbReference type="SAM" id="MobiDB-lite"/>
    </source>
</evidence>
<dbReference type="AlphaFoldDB" id="A0AAD6NTU8"/>
<comment type="caution">
    <text evidence="2">The sequence shown here is derived from an EMBL/GenBank/DDBJ whole genome shotgun (WGS) entry which is preliminary data.</text>
</comment>
<evidence type="ECO:0000313" key="3">
    <source>
        <dbReference type="Proteomes" id="UP001162972"/>
    </source>
</evidence>
<gene>
    <name evidence="2" type="ORF">OIU84_012936</name>
</gene>
<dbReference type="EMBL" id="JAPFFJ010000017">
    <property type="protein sequence ID" value="KAJ6404860.1"/>
    <property type="molecule type" value="Genomic_DNA"/>
</dbReference>
<dbReference type="PANTHER" id="PTHR33344">
    <property type="entry name" value="OS02G0761600 PROTEIN"/>
    <property type="match status" value="1"/>
</dbReference>
<keyword evidence="3" id="KW-1185">Reference proteome</keyword>
<dbReference type="PANTHER" id="PTHR33344:SF1">
    <property type="entry name" value="OS06G0214100 PROTEIN"/>
    <property type="match status" value="1"/>
</dbReference>
<evidence type="ECO:0000313" key="2">
    <source>
        <dbReference type="EMBL" id="KAJ6404860.1"/>
    </source>
</evidence>